<dbReference type="SUPFAM" id="SSF160935">
    <property type="entry name" value="VPA0735-like"/>
    <property type="match status" value="1"/>
</dbReference>
<sequence>MALKAICSALAAASLLGGCGTTAPPAAQSSRYDQLSRIPLQEGYLSNADSAALKDELLFQRAVQSYLWALPALNIYAMKEGSERQFGKGYNILPVWKERLNANTLVTTPNSDVIYAMGYLDLKQDGPMVLDVPPGLQGILDDFFQRPICNPAPVAEKTWYPEPYSKNIWCGDVGLPGPDKGKGGKYLVIPPDYQGKIPKGYIVYQSRTYNVFVFWRAFFKDPANLAEPVELIARTRIYPLGQQASAKPMQFPDGSKAAPNMLYPADGSAFDMLSRFIDSEYVDPTDADMRGMLASIGIIKGQPFKPDARTREILDQAGKTAFRIGRAVAYDPPPIVPNTRWYANRKWVNPFPANTEFTGPSFKYLDMRAGFFALAYSASPAMAVSMAGMGAKYPVAFEDADGKPLSGGQSYRLHLPKDIPAGIFWSVTVYRPETASGLANGQPFPSINTMDKPAANPDGSTDIYFGPAEPAGHGRNWLKTVPGSGFFVILRLYGPKQEFFDQSWKPSDIERLK</sequence>
<proteinExistence type="predicted"/>
<evidence type="ECO:0000313" key="4">
    <source>
        <dbReference type="EMBL" id="QKH38433.1"/>
    </source>
</evidence>
<dbReference type="InterPro" id="IPR037050">
    <property type="entry name" value="DUF1254_sf"/>
</dbReference>
<dbReference type="InterPro" id="IPR010679">
    <property type="entry name" value="DUF1254"/>
</dbReference>
<accession>A0A7D4HWJ0</accession>
<dbReference type="AlphaFoldDB" id="A0A7D4HWJ0"/>
<organism evidence="4 5">
    <name type="scientific">Achromobacter pestifer</name>
    <dbReference type="NCBI Taxonomy" id="1353889"/>
    <lineage>
        <taxon>Bacteria</taxon>
        <taxon>Pseudomonadati</taxon>
        <taxon>Pseudomonadota</taxon>
        <taxon>Betaproteobacteria</taxon>
        <taxon>Burkholderiales</taxon>
        <taxon>Alcaligenaceae</taxon>
        <taxon>Achromobacter</taxon>
    </lineage>
</organism>
<evidence type="ECO:0000256" key="1">
    <source>
        <dbReference type="SAM" id="SignalP"/>
    </source>
</evidence>
<evidence type="ECO:0000259" key="2">
    <source>
        <dbReference type="Pfam" id="PF06742"/>
    </source>
</evidence>
<dbReference type="Proteomes" id="UP000500970">
    <property type="component" value="Chromosome"/>
</dbReference>
<keyword evidence="5" id="KW-1185">Reference proteome</keyword>
<protein>
    <submittedName>
        <fullName evidence="4">DUF1254 domain-containing protein</fullName>
    </submittedName>
</protein>
<dbReference type="Pfam" id="PF06863">
    <property type="entry name" value="DUF1254"/>
    <property type="match status" value="1"/>
</dbReference>
<dbReference type="InterPro" id="IPR010621">
    <property type="entry name" value="DUF1214"/>
</dbReference>
<dbReference type="Gene3D" id="2.60.120.600">
    <property type="entry name" value="Domain of unknown function DUF1214, C-terminal domain"/>
    <property type="match status" value="1"/>
</dbReference>
<feature type="chain" id="PRO_5028816272" evidence="1">
    <location>
        <begin position="24"/>
        <end position="513"/>
    </location>
</feature>
<reference evidence="4 5" key="1">
    <citation type="submission" date="2020-05" db="EMBL/GenBank/DDBJ databases">
        <title>FDA dAtabase for Regulatory Grade micrObial Sequences (FDA-ARGOS): Supporting development and validation of Infectious Disease Dx tests.</title>
        <authorList>
            <person name="Sproer C."/>
            <person name="Gronow S."/>
            <person name="Severitt S."/>
            <person name="Schroder I."/>
            <person name="Tallon L."/>
            <person name="Sadzewicz L."/>
            <person name="Zhao X."/>
            <person name="Vavikolanu K."/>
            <person name="Mehta A."/>
            <person name="Aluvathingal J."/>
            <person name="Nadendla S."/>
            <person name="Myers T."/>
            <person name="Yan Y."/>
            <person name="Sichtig H."/>
        </authorList>
    </citation>
    <scope>NUCLEOTIDE SEQUENCE [LARGE SCALE GENOMIC DNA]</scope>
    <source>
        <strain evidence="4 5">FDAARGOS_790</strain>
    </source>
</reference>
<dbReference type="Gene3D" id="1.10.3360.10">
    <property type="entry name" value="VPA0735-like domain"/>
    <property type="match status" value="1"/>
</dbReference>
<dbReference type="Gene3D" id="2.60.40.1610">
    <property type="entry name" value="Domain of unknown function DUF1254"/>
    <property type="match status" value="1"/>
</dbReference>
<feature type="signal peptide" evidence="1">
    <location>
        <begin position="1"/>
        <end position="23"/>
    </location>
</feature>
<feature type="domain" description="DUF1254" evidence="3">
    <location>
        <begin position="93"/>
        <end position="239"/>
    </location>
</feature>
<keyword evidence="1" id="KW-0732">Signal</keyword>
<evidence type="ECO:0000259" key="3">
    <source>
        <dbReference type="Pfam" id="PF06863"/>
    </source>
</evidence>
<gene>
    <name evidence="4" type="ORF">FOC84_27260</name>
</gene>
<dbReference type="PROSITE" id="PS51257">
    <property type="entry name" value="PROKAR_LIPOPROTEIN"/>
    <property type="match status" value="1"/>
</dbReference>
<name>A0A7D4HWJ0_9BURK</name>
<feature type="domain" description="DUF1214" evidence="2">
    <location>
        <begin position="391"/>
        <end position="497"/>
    </location>
</feature>
<dbReference type="RefSeq" id="WP_173147764.1">
    <property type="nucleotide sequence ID" value="NZ_CP053985.1"/>
</dbReference>
<dbReference type="InterPro" id="IPR037049">
    <property type="entry name" value="DUF1214_C_sf"/>
</dbReference>
<dbReference type="Pfam" id="PF06742">
    <property type="entry name" value="DUF1214"/>
    <property type="match status" value="1"/>
</dbReference>
<dbReference type="KEGG" id="apes:FOC84_27260"/>
<dbReference type="PANTHER" id="PTHR36509:SF3">
    <property type="entry name" value="SIGNAL PEPTIDE PROTEIN"/>
    <property type="match status" value="1"/>
</dbReference>
<dbReference type="PANTHER" id="PTHR36509">
    <property type="entry name" value="BLL3101 PROTEIN"/>
    <property type="match status" value="1"/>
</dbReference>
<dbReference type="EMBL" id="CP053985">
    <property type="protein sequence ID" value="QKH38433.1"/>
    <property type="molecule type" value="Genomic_DNA"/>
</dbReference>
<evidence type="ECO:0000313" key="5">
    <source>
        <dbReference type="Proteomes" id="UP000500970"/>
    </source>
</evidence>